<gene>
    <name evidence="2" type="ORF">S06H3_21736</name>
</gene>
<keyword evidence="1" id="KW-1133">Transmembrane helix</keyword>
<comment type="caution">
    <text evidence="2">The sequence shown here is derived from an EMBL/GenBank/DDBJ whole genome shotgun (WGS) entry which is preliminary data.</text>
</comment>
<organism evidence="2">
    <name type="scientific">marine sediment metagenome</name>
    <dbReference type="NCBI Taxonomy" id="412755"/>
    <lineage>
        <taxon>unclassified sequences</taxon>
        <taxon>metagenomes</taxon>
        <taxon>ecological metagenomes</taxon>
    </lineage>
</organism>
<evidence type="ECO:0000256" key="1">
    <source>
        <dbReference type="SAM" id="Phobius"/>
    </source>
</evidence>
<keyword evidence="1" id="KW-0472">Membrane</keyword>
<sequence length="150" mass="17033">IEDDVFSINIDGVTEQTFELRFIAFDKAKNTVSHSWQVTYFEPEDPVIPEWKHEELIDLEKEKQKKAAWTAGIIAIISAITGACIGIIGSVIFIKRSGIQSVLDNDQTTGFDDSLFLRKEEEKKESKTIEATKEYEKQQEAKDLVSFSSQ</sequence>
<feature type="non-terminal residue" evidence="2">
    <location>
        <position position="1"/>
    </location>
</feature>
<proteinExistence type="predicted"/>
<name>X1M0U8_9ZZZZ</name>
<feature type="transmembrane region" description="Helical" evidence="1">
    <location>
        <begin position="68"/>
        <end position="94"/>
    </location>
</feature>
<protein>
    <submittedName>
        <fullName evidence="2">Uncharacterized protein</fullName>
    </submittedName>
</protein>
<dbReference type="AlphaFoldDB" id="X1M0U8"/>
<dbReference type="EMBL" id="BARV01011465">
    <property type="protein sequence ID" value="GAI08315.1"/>
    <property type="molecule type" value="Genomic_DNA"/>
</dbReference>
<reference evidence="2" key="1">
    <citation type="journal article" date="2014" name="Front. Microbiol.">
        <title>High frequency of phylogenetically diverse reductive dehalogenase-homologous genes in deep subseafloor sedimentary metagenomes.</title>
        <authorList>
            <person name="Kawai M."/>
            <person name="Futagami T."/>
            <person name="Toyoda A."/>
            <person name="Takaki Y."/>
            <person name="Nishi S."/>
            <person name="Hori S."/>
            <person name="Arai W."/>
            <person name="Tsubouchi T."/>
            <person name="Morono Y."/>
            <person name="Uchiyama I."/>
            <person name="Ito T."/>
            <person name="Fujiyama A."/>
            <person name="Inagaki F."/>
            <person name="Takami H."/>
        </authorList>
    </citation>
    <scope>NUCLEOTIDE SEQUENCE</scope>
    <source>
        <strain evidence="2">Expedition CK06-06</strain>
    </source>
</reference>
<keyword evidence="1" id="KW-0812">Transmembrane</keyword>
<evidence type="ECO:0000313" key="2">
    <source>
        <dbReference type="EMBL" id="GAI08315.1"/>
    </source>
</evidence>
<accession>X1M0U8</accession>